<evidence type="ECO:0008006" key="3">
    <source>
        <dbReference type="Google" id="ProtNLM"/>
    </source>
</evidence>
<proteinExistence type="predicted"/>
<protein>
    <recommendedName>
        <fullName evidence="3">Hemerythrin-like domain-containing protein</fullName>
    </recommendedName>
</protein>
<accession>A0A226X3G4</accession>
<name>A0A226X3G4_CABSO</name>
<evidence type="ECO:0000313" key="2">
    <source>
        <dbReference type="Proteomes" id="UP000214720"/>
    </source>
</evidence>
<evidence type="ECO:0000313" key="1">
    <source>
        <dbReference type="EMBL" id="OXC77985.1"/>
    </source>
</evidence>
<organism evidence="1 2">
    <name type="scientific">Caballeronia sordidicola</name>
    <name type="common">Burkholderia sordidicola</name>
    <dbReference type="NCBI Taxonomy" id="196367"/>
    <lineage>
        <taxon>Bacteria</taxon>
        <taxon>Pseudomonadati</taxon>
        <taxon>Pseudomonadota</taxon>
        <taxon>Betaproteobacteria</taxon>
        <taxon>Burkholderiales</taxon>
        <taxon>Burkholderiaceae</taxon>
        <taxon>Caballeronia</taxon>
    </lineage>
</organism>
<dbReference type="Gene3D" id="1.20.120.520">
    <property type="entry name" value="nmb1532 protein domain like"/>
    <property type="match status" value="1"/>
</dbReference>
<comment type="caution">
    <text evidence="1">The sequence shown here is derived from an EMBL/GenBank/DDBJ whole genome shotgun (WGS) entry which is preliminary data.</text>
</comment>
<gene>
    <name evidence="1" type="ORF">BSU04_14160</name>
</gene>
<dbReference type="Proteomes" id="UP000214720">
    <property type="component" value="Unassembled WGS sequence"/>
</dbReference>
<dbReference type="EMBL" id="MTHB01000084">
    <property type="protein sequence ID" value="OXC77985.1"/>
    <property type="molecule type" value="Genomic_DNA"/>
</dbReference>
<sequence>MVRLLNDQSNLRTDATAPNIGLLVDALCYLTRFPDVTHHVLEDRMVERLLAKKALPVEFGHEIEAQHTKLIRDGLDLLRDLEAATRGENMSQELVDVRVGLYAERLRHNMAIEELTLFPAARKSLDEEDWHAIKDIGLQGRADPLFDGEVDEQFSQLYRVITEEATNVHADPASGRGSRRNA</sequence>
<dbReference type="AlphaFoldDB" id="A0A226X3G4"/>
<reference evidence="2" key="1">
    <citation type="submission" date="2017-01" db="EMBL/GenBank/DDBJ databases">
        <title>Genome Analysis of Deinococcus marmoris KOPRI26562.</title>
        <authorList>
            <person name="Kim J.H."/>
            <person name="Oh H.-M."/>
        </authorList>
    </citation>
    <scope>NUCLEOTIDE SEQUENCE [LARGE SCALE GENOMIC DNA]</scope>
    <source>
        <strain evidence="2">PAMC 26633</strain>
    </source>
</reference>